<sequence length="112" mass="12629">MNIGESANMTGRSNKFRFQASAHSSCRQSCSWPHSHRPHGNTRHLASSLEPTVTSLVTDGSEMNLGIFESEKLEEVIDSESSKEAPRKKRWRFEQEQEITLTESGSRPNINP</sequence>
<feature type="compositionally biased region" description="Basic and acidic residues" evidence="1">
    <location>
        <begin position="74"/>
        <end position="85"/>
    </location>
</feature>
<evidence type="ECO:0000256" key="1">
    <source>
        <dbReference type="SAM" id="MobiDB-lite"/>
    </source>
</evidence>
<feature type="compositionally biased region" description="Polar residues" evidence="1">
    <location>
        <begin position="98"/>
        <end position="112"/>
    </location>
</feature>
<protein>
    <submittedName>
        <fullName evidence="2">Uncharacterized protein</fullName>
    </submittedName>
</protein>
<reference evidence="2 3" key="1">
    <citation type="journal article" date="2016" name="Mol. Biol. Evol.">
        <title>Comparative Genomics of Early-Diverging Mushroom-Forming Fungi Provides Insights into the Origins of Lignocellulose Decay Capabilities.</title>
        <authorList>
            <person name="Nagy L.G."/>
            <person name="Riley R."/>
            <person name="Tritt A."/>
            <person name="Adam C."/>
            <person name="Daum C."/>
            <person name="Floudas D."/>
            <person name="Sun H."/>
            <person name="Yadav J.S."/>
            <person name="Pangilinan J."/>
            <person name="Larsson K.H."/>
            <person name="Matsuura K."/>
            <person name="Barry K."/>
            <person name="Labutti K."/>
            <person name="Kuo R."/>
            <person name="Ohm R.A."/>
            <person name="Bhattacharya S.S."/>
            <person name="Shirouzu T."/>
            <person name="Yoshinaga Y."/>
            <person name="Martin F.M."/>
            <person name="Grigoriev I.V."/>
            <person name="Hibbett D.S."/>
        </authorList>
    </citation>
    <scope>NUCLEOTIDE SEQUENCE [LARGE SCALE GENOMIC DNA]</scope>
    <source>
        <strain evidence="2 3">HHB9708</strain>
    </source>
</reference>
<feature type="region of interest" description="Disordered" evidence="1">
    <location>
        <begin position="27"/>
        <end position="46"/>
    </location>
</feature>
<evidence type="ECO:0000313" key="2">
    <source>
        <dbReference type="EMBL" id="KZS96400.1"/>
    </source>
</evidence>
<dbReference type="AlphaFoldDB" id="A0A164XY18"/>
<accession>A0A164XY18</accession>
<evidence type="ECO:0000313" key="3">
    <source>
        <dbReference type="Proteomes" id="UP000076722"/>
    </source>
</evidence>
<proteinExistence type="predicted"/>
<organism evidence="2 3">
    <name type="scientific">Sistotremastrum niveocremeum HHB9708</name>
    <dbReference type="NCBI Taxonomy" id="1314777"/>
    <lineage>
        <taxon>Eukaryota</taxon>
        <taxon>Fungi</taxon>
        <taxon>Dikarya</taxon>
        <taxon>Basidiomycota</taxon>
        <taxon>Agaricomycotina</taxon>
        <taxon>Agaricomycetes</taxon>
        <taxon>Sistotremastrales</taxon>
        <taxon>Sistotremastraceae</taxon>
        <taxon>Sertulicium</taxon>
        <taxon>Sertulicium niveocremeum</taxon>
    </lineage>
</organism>
<keyword evidence="3" id="KW-1185">Reference proteome</keyword>
<name>A0A164XY18_9AGAM</name>
<gene>
    <name evidence="2" type="ORF">SISNIDRAFT_313756</name>
</gene>
<feature type="region of interest" description="Disordered" evidence="1">
    <location>
        <begin position="74"/>
        <end position="112"/>
    </location>
</feature>
<dbReference type="EMBL" id="KV419399">
    <property type="protein sequence ID" value="KZS96400.1"/>
    <property type="molecule type" value="Genomic_DNA"/>
</dbReference>
<dbReference type="Proteomes" id="UP000076722">
    <property type="component" value="Unassembled WGS sequence"/>
</dbReference>